<feature type="compositionally biased region" description="Polar residues" evidence="4">
    <location>
        <begin position="702"/>
        <end position="718"/>
    </location>
</feature>
<feature type="compositionally biased region" description="Low complexity" evidence="4">
    <location>
        <begin position="116"/>
        <end position="132"/>
    </location>
</feature>
<dbReference type="EnsemblMetazoa" id="SSS_2669s_mrna">
    <property type="protein sequence ID" value="KAF7494485.1"/>
    <property type="gene ID" value="SSS_2669"/>
</dbReference>
<feature type="compositionally biased region" description="Basic and acidic residues" evidence="4">
    <location>
        <begin position="209"/>
        <end position="223"/>
    </location>
</feature>
<feature type="region of interest" description="Disordered" evidence="4">
    <location>
        <begin position="765"/>
        <end position="787"/>
    </location>
</feature>
<feature type="region of interest" description="Disordered" evidence="4">
    <location>
        <begin position="975"/>
        <end position="1051"/>
    </location>
</feature>
<evidence type="ECO:0000259" key="5">
    <source>
        <dbReference type="PROSITE" id="PS50106"/>
    </source>
</evidence>
<dbReference type="InterPro" id="IPR051844">
    <property type="entry name" value="USH2_Complex_Protein"/>
</dbReference>
<feature type="region of interest" description="Disordered" evidence="4">
    <location>
        <begin position="654"/>
        <end position="719"/>
    </location>
</feature>
<evidence type="ECO:0000256" key="4">
    <source>
        <dbReference type="SAM" id="MobiDB-lite"/>
    </source>
</evidence>
<dbReference type="EMBL" id="WVUK01000053">
    <property type="protein sequence ID" value="KAF7494485.1"/>
    <property type="molecule type" value="Genomic_DNA"/>
</dbReference>
<feature type="compositionally biased region" description="Low complexity" evidence="4">
    <location>
        <begin position="230"/>
        <end position="255"/>
    </location>
</feature>
<dbReference type="Gene3D" id="2.30.42.10">
    <property type="match status" value="1"/>
</dbReference>
<dbReference type="InterPro" id="IPR001478">
    <property type="entry name" value="PDZ"/>
</dbReference>
<name>A0A834RCL9_SARSC</name>
<dbReference type="GO" id="GO:0005886">
    <property type="term" value="C:plasma membrane"/>
    <property type="evidence" value="ECO:0007669"/>
    <property type="project" value="TreeGrafter"/>
</dbReference>
<gene>
    <name evidence="6" type="ORF">SSS_2669</name>
</gene>
<accession>A0A834RCL9</accession>
<feature type="compositionally biased region" description="Low complexity" evidence="4">
    <location>
        <begin position="677"/>
        <end position="701"/>
    </location>
</feature>
<reference evidence="8" key="1">
    <citation type="journal article" date="2020" name="PLoS Negl. Trop. Dis.">
        <title>High-quality nuclear genome for Sarcoptes scabiei-A critical resource for a neglected parasite.</title>
        <authorList>
            <person name="Korhonen P.K."/>
            <person name="Gasser R.B."/>
            <person name="Ma G."/>
            <person name="Wang T."/>
            <person name="Stroehlein A.J."/>
            <person name="Young N.D."/>
            <person name="Ang C.S."/>
            <person name="Fernando D.D."/>
            <person name="Lu H.C."/>
            <person name="Taylor S."/>
            <person name="Reynolds S.L."/>
            <person name="Mofiz E."/>
            <person name="Najaraj S.H."/>
            <person name="Gowda H."/>
            <person name="Madugundu A."/>
            <person name="Renuse S."/>
            <person name="Holt D."/>
            <person name="Pandey A."/>
            <person name="Papenfuss A.T."/>
            <person name="Fischer K."/>
        </authorList>
    </citation>
    <scope>NUCLEOTIDE SEQUENCE [LARGE SCALE GENOMIC DNA]</scope>
</reference>
<dbReference type="Pfam" id="PF00595">
    <property type="entry name" value="PDZ"/>
    <property type="match status" value="1"/>
</dbReference>
<feature type="compositionally biased region" description="Low complexity" evidence="4">
    <location>
        <begin position="774"/>
        <end position="784"/>
    </location>
</feature>
<feature type="compositionally biased region" description="Basic and acidic residues" evidence="4">
    <location>
        <begin position="488"/>
        <end position="497"/>
    </location>
</feature>
<evidence type="ECO:0000313" key="7">
    <source>
        <dbReference type="EnsemblMetazoa" id="KAF7494485.1"/>
    </source>
</evidence>
<dbReference type="InterPro" id="IPR036034">
    <property type="entry name" value="PDZ_sf"/>
</dbReference>
<keyword evidence="2" id="KW-0677">Repeat</keyword>
<sequence length="1207" mass="138383">MFQSNHLTLRSSVFDSEPFRNEIEISPHHSRHRQSLPVARISNNSNELGCDSVDYRRFSSSSASGMQSSSNYMNPIGIDTRPPQEMSATIHRQLPSIEKILNNHSNHHQQNKIDPNSSNGNGNNHNSNDNDSQQQYLMSPRKSIIHFNANKHFEPFWNKNSIINNDCIIGIDGGQNEIQTTQFNPNQSPHQHQHQHHHLHHHHNSSHHHQQDYFDEENHHRFDPIVNNHSSSSSSIIPKRSSSSSSSSASATSASQKKNQYLLNNINNRQFDHLQQQLQQQHHQNHRQTFESKSLPIEAMFGQQYRQQKTLKNSPQLLSSSSVSSTSQPFIANSSMELLDSSRTKPLWNFNTLDQTIETSKWLKYFDEKQRILFATYQNDYLQRAITLETFIDAIIELFDQTDPIETNQTNPQKYSLIFEHLEQVIRPEDEQKFRDYFQRATQQSKTFQQIIDENFLPKDQNDEFYRRNSTTLSKSKPIVGNQIDQGDDQHPDRSDYYRPSSQHSSIRKESIVRNSDMKLMQRNFRAFFDDGRPMKRCDNDRRVIMSRRHSSGPTSGMHLNHHQIDHFNNGPIPNVDGDDDGGDRFNVLEDLNQFQDQRGKRSWANGMIGFRQSSSPMLLSHQQDHYHRDRRSSTFVPISLMNDRRRSVPISIMNSSNNNARKSPSPSMIGTTTMNAHFSSSPSSNSTSATATKQSSAISTNHNHQVNIDPNRIHQSYSRNNRNNSIASATAISSSLASSTNVDQIQDLLSNEIGNEQRFAYHHHQPYHHHQQQQHQQHQQQDQSISSIHRFRQHQTTIGSDPICSLSSNSSLTATTTMTTTSTSSPRKGTFCLNPNIKNTHNNNAGNFNMKMQTRNGNENLMMESDDPSVLLTIDNNDDDDINDIHGGGDQDHNDRIVDETNIEPFDHLHNRIPKTDANLMEPIDGGGARNKNRKNSNQTMEMMMMMKTMDNDQYGHNVFINNDDDRDLLRNGVDIDGDRNDNLINKLDRNNFNDDDDDYDEEEEVEPGDDDDGVDGGGDDDEDDDDDEKKDDDFLFENHTPVRRHRSLPAPTLFPSSPLALLLNGRLNNRQKLQRRSCSFKYKLNHSTVIQEPNGHWRIRVKKIRSYLGIAIEGGSNVSSLSQPRIINIQDGGAAADNLQVGHIILEVDGQSTNQMNHAQVAQMIAKAYYNTPQKDYVEFVVREKSRNEFDLRRSSFMLLNSSFE</sequence>
<feature type="compositionally biased region" description="Polar residues" evidence="4">
    <location>
        <begin position="654"/>
        <end position="676"/>
    </location>
</feature>
<evidence type="ECO:0000256" key="1">
    <source>
        <dbReference type="ARBA" id="ARBA00004316"/>
    </source>
</evidence>
<evidence type="ECO:0000256" key="2">
    <source>
        <dbReference type="ARBA" id="ARBA00022737"/>
    </source>
</evidence>
<dbReference type="Proteomes" id="UP000070412">
    <property type="component" value="Unassembled WGS sequence"/>
</dbReference>
<dbReference type="GO" id="GO:0002142">
    <property type="term" value="C:stereocilia ankle link complex"/>
    <property type="evidence" value="ECO:0007669"/>
    <property type="project" value="TreeGrafter"/>
</dbReference>
<reference evidence="6" key="2">
    <citation type="submission" date="2020-01" db="EMBL/GenBank/DDBJ databases">
        <authorList>
            <person name="Korhonen P.K.K."/>
            <person name="Guangxu M.G."/>
            <person name="Wang T.W."/>
            <person name="Stroehlein A.J.S."/>
            <person name="Young N.D."/>
            <person name="Ang C.-S.A."/>
            <person name="Fernando D.W.F."/>
            <person name="Lu H.L."/>
            <person name="Taylor S.T."/>
            <person name="Ehtesham M.E.M."/>
            <person name="Najaraj S.H.N."/>
            <person name="Harsha G.H.G."/>
            <person name="Madugundu A.M."/>
            <person name="Renuse S.R."/>
            <person name="Holt D.H."/>
            <person name="Pandey A.P."/>
            <person name="Papenfuss A.P."/>
            <person name="Gasser R.B.G."/>
            <person name="Fischer K.F."/>
        </authorList>
    </citation>
    <scope>NUCLEOTIDE SEQUENCE</scope>
    <source>
        <strain evidence="6">SSS_KF_BRIS2020</strain>
    </source>
</reference>
<feature type="compositionally biased region" description="Acidic residues" evidence="4">
    <location>
        <begin position="995"/>
        <end position="1032"/>
    </location>
</feature>
<dbReference type="GO" id="GO:0032426">
    <property type="term" value="C:stereocilium tip"/>
    <property type="evidence" value="ECO:0007669"/>
    <property type="project" value="TreeGrafter"/>
</dbReference>
<proteinExistence type="predicted"/>
<organism evidence="6">
    <name type="scientific">Sarcoptes scabiei</name>
    <name type="common">Itch mite</name>
    <name type="synonym">Acarus scabiei</name>
    <dbReference type="NCBI Taxonomy" id="52283"/>
    <lineage>
        <taxon>Eukaryota</taxon>
        <taxon>Metazoa</taxon>
        <taxon>Ecdysozoa</taxon>
        <taxon>Arthropoda</taxon>
        <taxon>Chelicerata</taxon>
        <taxon>Arachnida</taxon>
        <taxon>Acari</taxon>
        <taxon>Acariformes</taxon>
        <taxon>Sarcoptiformes</taxon>
        <taxon>Astigmata</taxon>
        <taxon>Psoroptidia</taxon>
        <taxon>Sarcoptoidea</taxon>
        <taxon>Sarcoptidae</taxon>
        <taxon>Sarcoptinae</taxon>
        <taxon>Sarcoptes</taxon>
    </lineage>
</organism>
<feature type="compositionally biased region" description="Basic and acidic residues" evidence="4">
    <location>
        <begin position="978"/>
        <end position="994"/>
    </location>
</feature>
<feature type="region of interest" description="Disordered" evidence="4">
    <location>
        <begin position="918"/>
        <end position="938"/>
    </location>
</feature>
<feature type="region of interest" description="Disordered" evidence="4">
    <location>
        <begin position="107"/>
        <end position="134"/>
    </location>
</feature>
<feature type="region of interest" description="Disordered" evidence="4">
    <location>
        <begin position="468"/>
        <end position="509"/>
    </location>
</feature>
<comment type="subcellular location">
    <subcellularLocation>
        <location evidence="1">Cell projection</location>
    </subcellularLocation>
</comment>
<feature type="domain" description="PDZ" evidence="5">
    <location>
        <begin position="1100"/>
        <end position="1170"/>
    </location>
</feature>
<keyword evidence="8" id="KW-1185">Reference proteome</keyword>
<evidence type="ECO:0000313" key="8">
    <source>
        <dbReference type="Proteomes" id="UP000070412"/>
    </source>
</evidence>
<dbReference type="OrthoDB" id="10029564at2759"/>
<dbReference type="SMART" id="SM00228">
    <property type="entry name" value="PDZ"/>
    <property type="match status" value="1"/>
</dbReference>
<dbReference type="PROSITE" id="PS50106">
    <property type="entry name" value="PDZ"/>
    <property type="match status" value="1"/>
</dbReference>
<dbReference type="GO" id="GO:0005929">
    <property type="term" value="C:cilium"/>
    <property type="evidence" value="ECO:0007669"/>
    <property type="project" value="TreeGrafter"/>
</dbReference>
<evidence type="ECO:0000313" key="6">
    <source>
        <dbReference type="EMBL" id="KAF7494485.1"/>
    </source>
</evidence>
<dbReference type="SUPFAM" id="SSF50156">
    <property type="entry name" value="PDZ domain-like"/>
    <property type="match status" value="1"/>
</dbReference>
<evidence type="ECO:0000256" key="3">
    <source>
        <dbReference type="ARBA" id="ARBA00023273"/>
    </source>
</evidence>
<dbReference type="AlphaFoldDB" id="A0A834RCL9"/>
<protein>
    <submittedName>
        <fullName evidence="6">Whirlin</fullName>
    </submittedName>
</protein>
<feature type="compositionally biased region" description="Basic residues" evidence="4">
    <location>
        <begin position="191"/>
        <end position="208"/>
    </location>
</feature>
<feature type="region of interest" description="Disordered" evidence="4">
    <location>
        <begin position="178"/>
        <end position="256"/>
    </location>
</feature>
<keyword evidence="3" id="KW-0966">Cell projection</keyword>
<dbReference type="PANTHER" id="PTHR23116:SF29">
    <property type="entry name" value="PDZ DOMAIN-CONTAINING PROTEIN 7"/>
    <property type="match status" value="1"/>
</dbReference>
<dbReference type="PANTHER" id="PTHR23116">
    <property type="entry name" value="PDZ DOMAIN CONTAINING WHIRLIN AND HARMONIN-RELATED"/>
    <property type="match status" value="1"/>
</dbReference>
<reference evidence="7" key="3">
    <citation type="submission" date="2022-06" db="UniProtKB">
        <authorList>
            <consortium name="EnsemblMetazoa"/>
        </authorList>
    </citation>
    <scope>IDENTIFICATION</scope>
</reference>